<dbReference type="SMART" id="SM00563">
    <property type="entry name" value="PlsC"/>
    <property type="match status" value="1"/>
</dbReference>
<organism evidence="6 7">
    <name type="scientific">Aestuariivirga litoralis</name>
    <dbReference type="NCBI Taxonomy" id="2650924"/>
    <lineage>
        <taxon>Bacteria</taxon>
        <taxon>Pseudomonadati</taxon>
        <taxon>Pseudomonadota</taxon>
        <taxon>Alphaproteobacteria</taxon>
        <taxon>Hyphomicrobiales</taxon>
        <taxon>Aestuariivirgaceae</taxon>
        <taxon>Aestuariivirga</taxon>
    </lineage>
</organism>
<evidence type="ECO:0000256" key="4">
    <source>
        <dbReference type="SAM" id="Phobius"/>
    </source>
</evidence>
<evidence type="ECO:0000256" key="3">
    <source>
        <dbReference type="ARBA" id="ARBA00023315"/>
    </source>
</evidence>
<feature type="domain" description="Phospholipid/glycerol acyltransferase" evidence="5">
    <location>
        <begin position="83"/>
        <end position="197"/>
    </location>
</feature>
<keyword evidence="3 6" id="KW-0012">Acyltransferase</keyword>
<comment type="pathway">
    <text evidence="1">Lipid metabolism.</text>
</comment>
<keyword evidence="7" id="KW-1185">Reference proteome</keyword>
<proteinExistence type="predicted"/>
<keyword evidence="4" id="KW-0472">Membrane</keyword>
<dbReference type="Proteomes" id="UP000248795">
    <property type="component" value="Unassembled WGS sequence"/>
</dbReference>
<name>A0A2W2AXJ1_9HYPH</name>
<dbReference type="PANTHER" id="PTHR10434:SF40">
    <property type="entry name" value="1-ACYL-SN-GLYCEROL-3-PHOSPHATE ACYLTRANSFERASE"/>
    <property type="match status" value="1"/>
</dbReference>
<evidence type="ECO:0000313" key="7">
    <source>
        <dbReference type="Proteomes" id="UP000248795"/>
    </source>
</evidence>
<comment type="caution">
    <text evidence="6">The sequence shown here is derived from an EMBL/GenBank/DDBJ whole genome shotgun (WGS) entry which is preliminary data.</text>
</comment>
<evidence type="ECO:0000256" key="1">
    <source>
        <dbReference type="ARBA" id="ARBA00005189"/>
    </source>
</evidence>
<dbReference type="Pfam" id="PF01553">
    <property type="entry name" value="Acyltransferase"/>
    <property type="match status" value="1"/>
</dbReference>
<keyword evidence="2 6" id="KW-0808">Transferase</keyword>
<accession>A0A2W2AXJ1</accession>
<dbReference type="GO" id="GO:0006654">
    <property type="term" value="P:phosphatidic acid biosynthetic process"/>
    <property type="evidence" value="ECO:0007669"/>
    <property type="project" value="TreeGrafter"/>
</dbReference>
<reference evidence="7" key="1">
    <citation type="submission" date="2018-06" db="EMBL/GenBank/DDBJ databases">
        <title>Aestuariibacter litoralis strain KCTC 52945T.</title>
        <authorList>
            <person name="Li X."/>
            <person name="Salam N."/>
            <person name="Li J.-L."/>
            <person name="Chen Y.-M."/>
            <person name="Yang Z.-W."/>
            <person name="Zhang L.-Y."/>
            <person name="Han M.-X."/>
            <person name="Xiao M."/>
            <person name="Li W.-J."/>
        </authorList>
    </citation>
    <scope>NUCLEOTIDE SEQUENCE [LARGE SCALE GENOMIC DNA]</scope>
    <source>
        <strain evidence="7">KCTC 52945</strain>
    </source>
</reference>
<feature type="transmembrane region" description="Helical" evidence="4">
    <location>
        <begin position="21"/>
        <end position="40"/>
    </location>
</feature>
<evidence type="ECO:0000256" key="2">
    <source>
        <dbReference type="ARBA" id="ARBA00022679"/>
    </source>
</evidence>
<gene>
    <name evidence="6" type="ORF">DK847_08440</name>
</gene>
<evidence type="ECO:0000259" key="5">
    <source>
        <dbReference type="SMART" id="SM00563"/>
    </source>
</evidence>
<protein>
    <submittedName>
        <fullName evidence="6">1-acyl-sn-glycerol-3-phosphate acyltransferase</fullName>
    </submittedName>
</protein>
<dbReference type="RefSeq" id="WP_111197718.1">
    <property type="nucleotide sequence ID" value="NZ_QKVK01000003.1"/>
</dbReference>
<dbReference type="EMBL" id="QKVK01000003">
    <property type="protein sequence ID" value="PZF77340.1"/>
    <property type="molecule type" value="Genomic_DNA"/>
</dbReference>
<dbReference type="InterPro" id="IPR002123">
    <property type="entry name" value="Plipid/glycerol_acylTrfase"/>
</dbReference>
<keyword evidence="4" id="KW-0812">Transmembrane</keyword>
<dbReference type="AlphaFoldDB" id="A0A2W2AXJ1"/>
<dbReference type="PANTHER" id="PTHR10434">
    <property type="entry name" value="1-ACYL-SN-GLYCEROL-3-PHOSPHATE ACYLTRANSFERASE"/>
    <property type="match status" value="1"/>
</dbReference>
<evidence type="ECO:0000313" key="6">
    <source>
        <dbReference type="EMBL" id="PZF77340.1"/>
    </source>
</evidence>
<keyword evidence="4" id="KW-1133">Transmembrane helix</keyword>
<dbReference type="SUPFAM" id="SSF69593">
    <property type="entry name" value="Glycerol-3-phosphate (1)-acyltransferase"/>
    <property type="match status" value="1"/>
</dbReference>
<dbReference type="CDD" id="cd07989">
    <property type="entry name" value="LPLAT_AGPAT-like"/>
    <property type="match status" value="1"/>
</dbReference>
<sequence>MDLLDPAARPSPLIRQLRHAGFWLCMSTVTMVYMVLLPALMLPRRYVVAIVNSYLGVILRLLRVVTGLSFEVRGLSARSCGPTLIAAKHQSALETLVLQHALGDPAIILKSELLALPIIGSILRKMGHIGVDRSGDLDAARSLLSAAQAAHHAGRPVVIFPEGSRRQVGAPPDYKAGVGLLYSALKAPCWPVAVNSGRQWPAGTVLPSPGHAVIAFLPPIEPGLRRDMFVRRLEHVIEEGTASLFELPARNLRGGQSGKDV</sequence>
<dbReference type="GO" id="GO:0003841">
    <property type="term" value="F:1-acylglycerol-3-phosphate O-acyltransferase activity"/>
    <property type="evidence" value="ECO:0007669"/>
    <property type="project" value="TreeGrafter"/>
</dbReference>